<protein>
    <submittedName>
        <fullName evidence="1">Uncharacterized protein</fullName>
    </submittedName>
</protein>
<dbReference type="Proteomes" id="UP001168098">
    <property type="component" value="Unassembled WGS sequence"/>
</dbReference>
<sequence>MERDEGAWVERVAGPDEADGNGEWVSGADFASPSSHWISVVCDRINALFWIDGVRFSHPTCLASSISCFWYKLLWDPPTSASSDSLAVEITFTKVDFN</sequence>
<organism evidence="1 2">
    <name type="scientific">Vitis rotundifolia</name>
    <name type="common">Muscadine grape</name>
    <dbReference type="NCBI Taxonomy" id="103349"/>
    <lineage>
        <taxon>Eukaryota</taxon>
        <taxon>Viridiplantae</taxon>
        <taxon>Streptophyta</taxon>
        <taxon>Embryophyta</taxon>
        <taxon>Tracheophyta</taxon>
        <taxon>Spermatophyta</taxon>
        <taxon>Magnoliopsida</taxon>
        <taxon>eudicotyledons</taxon>
        <taxon>Gunneridae</taxon>
        <taxon>Pentapetalae</taxon>
        <taxon>rosids</taxon>
        <taxon>Vitales</taxon>
        <taxon>Vitaceae</taxon>
        <taxon>Viteae</taxon>
        <taxon>Vitis</taxon>
    </lineage>
</organism>
<evidence type="ECO:0000313" key="1">
    <source>
        <dbReference type="EMBL" id="KAJ9690886.1"/>
    </source>
</evidence>
<reference evidence="1 2" key="1">
    <citation type="journal article" date="2023" name="BMC Biotechnol.">
        <title>Vitis rotundifolia cv Carlos genome sequencing.</title>
        <authorList>
            <person name="Huff M."/>
            <person name="Hulse-Kemp A."/>
            <person name="Scheffler B."/>
            <person name="Youngblood R."/>
            <person name="Simpson S."/>
            <person name="Babiker E."/>
            <person name="Staton M."/>
        </authorList>
    </citation>
    <scope>NUCLEOTIDE SEQUENCE [LARGE SCALE GENOMIC DNA]</scope>
    <source>
        <tissue evidence="1">Leaf</tissue>
    </source>
</reference>
<dbReference type="AlphaFoldDB" id="A0AA38ZKQ5"/>
<keyword evidence="2" id="KW-1185">Reference proteome</keyword>
<proteinExistence type="predicted"/>
<comment type="caution">
    <text evidence="1">The sequence shown here is derived from an EMBL/GenBank/DDBJ whole genome shotgun (WGS) entry which is preliminary data.</text>
</comment>
<dbReference type="EMBL" id="JARBHA010000010">
    <property type="protein sequence ID" value="KAJ9690886.1"/>
    <property type="molecule type" value="Genomic_DNA"/>
</dbReference>
<gene>
    <name evidence="1" type="ORF">PVL29_013173</name>
</gene>
<accession>A0AA38ZKQ5</accession>
<evidence type="ECO:0000313" key="2">
    <source>
        <dbReference type="Proteomes" id="UP001168098"/>
    </source>
</evidence>
<name>A0AA38ZKQ5_VITRO</name>